<evidence type="ECO:0000313" key="2">
    <source>
        <dbReference type="Proteomes" id="UP000230671"/>
    </source>
</evidence>
<dbReference type="AlphaFoldDB" id="A0A2H0B0H8"/>
<proteinExistence type="predicted"/>
<evidence type="ECO:0000313" key="1">
    <source>
        <dbReference type="EMBL" id="PIP51147.1"/>
    </source>
</evidence>
<dbReference type="Proteomes" id="UP000230671">
    <property type="component" value="Unassembled WGS sequence"/>
</dbReference>
<gene>
    <name evidence="1" type="ORF">COX11_00035</name>
</gene>
<name>A0A2H0B0H8_9BACT</name>
<dbReference type="EMBL" id="PCSO01000003">
    <property type="protein sequence ID" value="PIP51147.1"/>
    <property type="molecule type" value="Genomic_DNA"/>
</dbReference>
<protein>
    <submittedName>
        <fullName evidence="1">Uncharacterized protein</fullName>
    </submittedName>
</protein>
<sequence length="32" mass="3637">MLGKIIEKEKIDQKDPDAGRRALDCLIARLVK</sequence>
<accession>A0A2H0B0H8</accession>
<comment type="caution">
    <text evidence="1">The sequence shown here is derived from an EMBL/GenBank/DDBJ whole genome shotgun (WGS) entry which is preliminary data.</text>
</comment>
<reference evidence="1 2" key="1">
    <citation type="submission" date="2017-09" db="EMBL/GenBank/DDBJ databases">
        <title>Depth-based differentiation of microbial function through sediment-hosted aquifers and enrichment of novel symbionts in the deep terrestrial subsurface.</title>
        <authorList>
            <person name="Probst A.J."/>
            <person name="Ladd B."/>
            <person name="Jarett J.K."/>
            <person name="Geller-Mcgrath D.E."/>
            <person name="Sieber C.M."/>
            <person name="Emerson J.B."/>
            <person name="Anantharaman K."/>
            <person name="Thomas B.C."/>
            <person name="Malmstrom R."/>
            <person name="Stieglmeier M."/>
            <person name="Klingl A."/>
            <person name="Woyke T."/>
            <person name="Ryan C.M."/>
            <person name="Banfield J.F."/>
        </authorList>
    </citation>
    <scope>NUCLEOTIDE SEQUENCE [LARGE SCALE GENOMIC DNA]</scope>
    <source>
        <strain evidence="1">CG23_combo_of_CG06-09_8_20_14_all_41_73</strain>
    </source>
</reference>
<organism evidence="1 2">
    <name type="scientific">Candidatus Berkelbacteria bacterium CG23_combo_of_CG06-09_8_20_14_all_41_73</name>
    <dbReference type="NCBI Taxonomy" id="1974519"/>
    <lineage>
        <taxon>Bacteria</taxon>
        <taxon>Candidatus Berkelbacteria</taxon>
    </lineage>
</organism>